<keyword evidence="3" id="KW-1185">Reference proteome</keyword>
<dbReference type="PROSITE" id="PS50404">
    <property type="entry name" value="GST_NTER"/>
    <property type="match status" value="1"/>
</dbReference>
<dbReference type="CDD" id="cd03049">
    <property type="entry name" value="GST_N_3"/>
    <property type="match status" value="1"/>
</dbReference>
<evidence type="ECO:0000259" key="1">
    <source>
        <dbReference type="PROSITE" id="PS50404"/>
    </source>
</evidence>
<dbReference type="GO" id="GO:0005737">
    <property type="term" value="C:cytoplasm"/>
    <property type="evidence" value="ECO:0007669"/>
    <property type="project" value="TreeGrafter"/>
</dbReference>
<reference evidence="2" key="2">
    <citation type="submission" date="2020-09" db="EMBL/GenBank/DDBJ databases">
        <authorList>
            <person name="Sun Q."/>
            <person name="Zhou Y."/>
        </authorList>
    </citation>
    <scope>NUCLEOTIDE SEQUENCE</scope>
    <source>
        <strain evidence="2">CGMCC 1.15725</strain>
    </source>
</reference>
<dbReference type="SUPFAM" id="SSF47616">
    <property type="entry name" value="GST C-terminal domain-like"/>
    <property type="match status" value="1"/>
</dbReference>
<dbReference type="InterPro" id="IPR050983">
    <property type="entry name" value="GST_Omega/HSP26"/>
</dbReference>
<dbReference type="CDD" id="cd03205">
    <property type="entry name" value="GST_C_6"/>
    <property type="match status" value="1"/>
</dbReference>
<dbReference type="Proteomes" id="UP000646365">
    <property type="component" value="Unassembled WGS sequence"/>
</dbReference>
<dbReference type="InterPro" id="IPR036249">
    <property type="entry name" value="Thioredoxin-like_sf"/>
</dbReference>
<dbReference type="EMBL" id="BMJQ01000003">
    <property type="protein sequence ID" value="GGF09043.1"/>
    <property type="molecule type" value="Genomic_DNA"/>
</dbReference>
<reference evidence="2" key="1">
    <citation type="journal article" date="2014" name="Int. J. Syst. Evol. Microbiol.">
        <title>Complete genome sequence of Corynebacterium casei LMG S-19264T (=DSM 44701T), isolated from a smear-ripened cheese.</title>
        <authorList>
            <consortium name="US DOE Joint Genome Institute (JGI-PGF)"/>
            <person name="Walter F."/>
            <person name="Albersmeier A."/>
            <person name="Kalinowski J."/>
            <person name="Ruckert C."/>
        </authorList>
    </citation>
    <scope>NUCLEOTIDE SEQUENCE</scope>
    <source>
        <strain evidence="2">CGMCC 1.15725</strain>
    </source>
</reference>
<feature type="domain" description="GST N-terminal" evidence="1">
    <location>
        <begin position="1"/>
        <end position="82"/>
    </location>
</feature>
<dbReference type="PANTHER" id="PTHR43968">
    <property type="match status" value="1"/>
</dbReference>
<proteinExistence type="predicted"/>
<name>A0A8J2YRK3_9PROT</name>
<evidence type="ECO:0000313" key="3">
    <source>
        <dbReference type="Proteomes" id="UP000646365"/>
    </source>
</evidence>
<evidence type="ECO:0000313" key="2">
    <source>
        <dbReference type="EMBL" id="GGF09043.1"/>
    </source>
</evidence>
<dbReference type="SUPFAM" id="SSF52833">
    <property type="entry name" value="Thioredoxin-like"/>
    <property type="match status" value="1"/>
</dbReference>
<dbReference type="AlphaFoldDB" id="A0A8J2YRK3"/>
<organism evidence="2 3">
    <name type="scientific">Aliidongia dinghuensis</name>
    <dbReference type="NCBI Taxonomy" id="1867774"/>
    <lineage>
        <taxon>Bacteria</taxon>
        <taxon>Pseudomonadati</taxon>
        <taxon>Pseudomonadota</taxon>
        <taxon>Alphaproteobacteria</taxon>
        <taxon>Rhodospirillales</taxon>
        <taxon>Dongiaceae</taxon>
        <taxon>Aliidongia</taxon>
    </lineage>
</organism>
<gene>
    <name evidence="2" type="ORF">GCM10011611_13170</name>
</gene>
<dbReference type="Pfam" id="PF13409">
    <property type="entry name" value="GST_N_2"/>
    <property type="match status" value="1"/>
</dbReference>
<dbReference type="Gene3D" id="3.40.30.10">
    <property type="entry name" value="Glutaredoxin"/>
    <property type="match status" value="1"/>
</dbReference>
<dbReference type="Gene3D" id="1.20.1050.10">
    <property type="match status" value="1"/>
</dbReference>
<accession>A0A8J2YRK3</accession>
<comment type="caution">
    <text evidence="2">The sequence shown here is derived from an EMBL/GenBank/DDBJ whole genome shotgun (WGS) entry which is preliminary data.</text>
</comment>
<sequence>MKLFYQTHSPYARKVLVLAHEAGLADRLEVVHHETSPTQRNDEVFAVNPLGKVPVLLFDDGFALFDSNVISEYLDGLHGGAPFIPAEGRARLRSLRLQALAQGLCDAGIAVRHETERRPPPYRYPAMRDGQIAKLLAAYDFLEQEELLTTPGRPCIGRIALATALSWLEFRGLPAFEPGRPRLTAWYRAFLDRPSMRATPLTGDTVD</sequence>
<protein>
    <submittedName>
        <fullName evidence="2">Glutathione S-transferase</fullName>
    </submittedName>
</protein>
<dbReference type="InterPro" id="IPR004045">
    <property type="entry name" value="Glutathione_S-Trfase_N"/>
</dbReference>
<dbReference type="RefSeq" id="WP_189043818.1">
    <property type="nucleotide sequence ID" value="NZ_BMJQ01000003.1"/>
</dbReference>
<dbReference type="InterPro" id="IPR036282">
    <property type="entry name" value="Glutathione-S-Trfase_C_sf"/>
</dbReference>
<dbReference type="PANTHER" id="PTHR43968:SF6">
    <property type="entry name" value="GLUTATHIONE S-TRANSFERASE OMEGA"/>
    <property type="match status" value="1"/>
</dbReference>